<organism evidence="2 3">
    <name type="scientific">Heracleum sosnowskyi</name>
    <dbReference type="NCBI Taxonomy" id="360622"/>
    <lineage>
        <taxon>Eukaryota</taxon>
        <taxon>Viridiplantae</taxon>
        <taxon>Streptophyta</taxon>
        <taxon>Embryophyta</taxon>
        <taxon>Tracheophyta</taxon>
        <taxon>Spermatophyta</taxon>
        <taxon>Magnoliopsida</taxon>
        <taxon>eudicotyledons</taxon>
        <taxon>Gunneridae</taxon>
        <taxon>Pentapetalae</taxon>
        <taxon>asterids</taxon>
        <taxon>campanulids</taxon>
        <taxon>Apiales</taxon>
        <taxon>Apiaceae</taxon>
        <taxon>Apioideae</taxon>
        <taxon>apioid superclade</taxon>
        <taxon>Tordylieae</taxon>
        <taxon>Tordyliinae</taxon>
        <taxon>Heracleum</taxon>
    </lineage>
</organism>
<gene>
    <name evidence="2" type="ORF">POM88_012373</name>
</gene>
<evidence type="ECO:0000313" key="3">
    <source>
        <dbReference type="Proteomes" id="UP001237642"/>
    </source>
</evidence>
<evidence type="ECO:0000313" key="2">
    <source>
        <dbReference type="EMBL" id="KAK1393317.1"/>
    </source>
</evidence>
<proteinExistence type="predicted"/>
<accession>A0AAD8N2F3</accession>
<sequence>MIQLSSSPLTKQKPNLTRDDWRVTAAQLLCAKLNSEVYMLKLIQEMDSKNKKKKKVQRIEVIPENAPYVEDSHIIVGSFADESLSEEDIEQEELSQLSTKRKRVGNDVDSNEPEMEKDEHVPEKCDKPYQRKPRKKISFV</sequence>
<evidence type="ECO:0000256" key="1">
    <source>
        <dbReference type="SAM" id="MobiDB-lite"/>
    </source>
</evidence>
<comment type="caution">
    <text evidence="2">The sequence shown here is derived from an EMBL/GenBank/DDBJ whole genome shotgun (WGS) entry which is preliminary data.</text>
</comment>
<dbReference type="AlphaFoldDB" id="A0AAD8N2F3"/>
<protein>
    <submittedName>
        <fullName evidence="2">Uncharacterized protein</fullName>
    </submittedName>
</protein>
<feature type="compositionally biased region" description="Basic residues" evidence="1">
    <location>
        <begin position="130"/>
        <end position="140"/>
    </location>
</feature>
<reference evidence="2" key="1">
    <citation type="submission" date="2023-02" db="EMBL/GenBank/DDBJ databases">
        <title>Genome of toxic invasive species Heracleum sosnowskyi carries increased number of genes despite the absence of recent whole-genome duplications.</title>
        <authorList>
            <person name="Schelkunov M."/>
            <person name="Shtratnikova V."/>
            <person name="Makarenko M."/>
            <person name="Klepikova A."/>
            <person name="Omelchenko D."/>
            <person name="Novikova G."/>
            <person name="Obukhova E."/>
            <person name="Bogdanov V."/>
            <person name="Penin A."/>
            <person name="Logacheva M."/>
        </authorList>
    </citation>
    <scope>NUCLEOTIDE SEQUENCE</scope>
    <source>
        <strain evidence="2">Hsosn_3</strain>
        <tissue evidence="2">Leaf</tissue>
    </source>
</reference>
<keyword evidence="3" id="KW-1185">Reference proteome</keyword>
<feature type="region of interest" description="Disordered" evidence="1">
    <location>
        <begin position="86"/>
        <end position="140"/>
    </location>
</feature>
<feature type="compositionally biased region" description="Basic and acidic residues" evidence="1">
    <location>
        <begin position="117"/>
        <end position="129"/>
    </location>
</feature>
<dbReference type="Proteomes" id="UP001237642">
    <property type="component" value="Unassembled WGS sequence"/>
</dbReference>
<name>A0AAD8N2F3_9APIA</name>
<dbReference type="EMBL" id="JAUIZM010000003">
    <property type="protein sequence ID" value="KAK1393317.1"/>
    <property type="molecule type" value="Genomic_DNA"/>
</dbReference>
<reference evidence="2" key="2">
    <citation type="submission" date="2023-05" db="EMBL/GenBank/DDBJ databases">
        <authorList>
            <person name="Schelkunov M.I."/>
        </authorList>
    </citation>
    <scope>NUCLEOTIDE SEQUENCE</scope>
    <source>
        <strain evidence="2">Hsosn_3</strain>
        <tissue evidence="2">Leaf</tissue>
    </source>
</reference>